<evidence type="ECO:0000256" key="1">
    <source>
        <dbReference type="SAM" id="SignalP"/>
    </source>
</evidence>
<reference evidence="2" key="1">
    <citation type="submission" date="2022-11" db="EMBL/GenBank/DDBJ databases">
        <title>Complete genome sequence of Veillonella rogosae KCOM 3468 isolated from human Subgingival dental plaque of Chronic peridontitis Lesion.</title>
        <authorList>
            <person name="Park S.-N."/>
            <person name="Lim Y.K."/>
            <person name="Kook J.-K."/>
        </authorList>
    </citation>
    <scope>NUCLEOTIDE SEQUENCE</scope>
    <source>
        <strain evidence="2">KCOM 3468</strain>
    </source>
</reference>
<gene>
    <name evidence="2" type="ORF">OKW85_09800</name>
</gene>
<organism evidence="2 3">
    <name type="scientific">Veillonella rogosae</name>
    <dbReference type="NCBI Taxonomy" id="423477"/>
    <lineage>
        <taxon>Bacteria</taxon>
        <taxon>Bacillati</taxon>
        <taxon>Bacillota</taxon>
        <taxon>Negativicutes</taxon>
        <taxon>Veillonellales</taxon>
        <taxon>Veillonellaceae</taxon>
        <taxon>Veillonella</taxon>
    </lineage>
</organism>
<dbReference type="KEGG" id="vrg:OKW85_09800"/>
<evidence type="ECO:0000313" key="2">
    <source>
        <dbReference type="EMBL" id="UZG50970.1"/>
    </source>
</evidence>
<dbReference type="RefSeq" id="WP_265138117.1">
    <property type="nucleotide sequence ID" value="NZ_CP110418.1"/>
</dbReference>
<accession>A0AA47AEX2</accession>
<keyword evidence="1" id="KW-0732">Signal</keyword>
<dbReference type="EMBL" id="CP110418">
    <property type="protein sequence ID" value="UZG50970.1"/>
    <property type="molecule type" value="Genomic_DNA"/>
</dbReference>
<sequence>MKLKSILLSLAVTVAFTMPIDAAQYTVPDGQPPVPGADASIPDNAYQNYRYDKTRNITTADHIKKIEEYNKRIDGEVLEKKGTAEQAEQLKKAYAKYLDLITHESTVILLHEGDYKAKVTLPIVVVESYFEDLDKKGKGSYVFEHSVTAGLVGANERVEDSGFNKKAQRKGEFMYPGISKGYWGIREQYANGNLPIMYGAVTFDKYPNQTYMVILGNKNQPITNNLESTMANFVIPSIQSLENLDNTSDAITWDNLSYRLPKGMTLDIVDKSDDFQGRVYVGDGMKLVVARSPLVDKGEPIQLYTQRVLNHFFYKKNPTLLKEIPLQAALVLNNGVPSYLLDQYNPGKKSRIYQLITDDKYEYYMFLTYEDGKNKYSHIELRNIMEYLDFGNAKQIRQARNKRLKK</sequence>
<feature type="chain" id="PRO_5041466306" evidence="1">
    <location>
        <begin position="23"/>
        <end position="406"/>
    </location>
</feature>
<dbReference type="Proteomes" id="UP001164244">
    <property type="component" value="Chromosome"/>
</dbReference>
<feature type="signal peptide" evidence="1">
    <location>
        <begin position="1"/>
        <end position="22"/>
    </location>
</feature>
<evidence type="ECO:0000313" key="3">
    <source>
        <dbReference type="Proteomes" id="UP001164244"/>
    </source>
</evidence>
<protein>
    <submittedName>
        <fullName evidence="2">Uncharacterized protein</fullName>
    </submittedName>
</protein>
<dbReference type="AlphaFoldDB" id="A0AA47AEX2"/>
<proteinExistence type="predicted"/>
<name>A0AA47AEX2_9FIRM</name>